<sequence length="331" mass="36907">MKELLLLFTTILLICRTCALLKDDWISFVETHGKVYDNPIEEKMRMNIFAANKEMIDKHNLDYELGKVSYKLKMNHFGDLLHHEFTTLMNGYKRNLTQKTKSTGSFMPPANVQLPTFVDWRKSGAVTPIKDQGQCGSCWSFSATGALEGQYFRKTGKLLPLSEQNLMDCSTSYGNLGCNGGVPELAFQYISDNHGIDSEDSYPYEAKNDVCRYNPIHSVSSDRGYIDLPAGDEEALKAAVATIGPISIAIDATSDKFHFYSEGIFDEPTCSSSELDHAVLAIGYGTAETGDDYWIVKNSWGENWGEQGFIKMARNKNNRCGIATSATYPLV</sequence>
<evidence type="ECO:0000256" key="6">
    <source>
        <dbReference type="ARBA" id="ARBA00023157"/>
    </source>
</evidence>
<dbReference type="PROSITE" id="PS00639">
    <property type="entry name" value="THIOL_PROTEASE_HIS"/>
    <property type="match status" value="1"/>
</dbReference>
<dbReference type="PROSITE" id="PS00640">
    <property type="entry name" value="THIOL_PROTEASE_ASN"/>
    <property type="match status" value="1"/>
</dbReference>
<dbReference type="SMART" id="SM00848">
    <property type="entry name" value="Inhibitor_I29"/>
    <property type="match status" value="1"/>
</dbReference>
<dbReference type="PROSITE" id="PS00139">
    <property type="entry name" value="THIOL_PROTEASE_CYS"/>
    <property type="match status" value="1"/>
</dbReference>
<comment type="caution">
    <text evidence="10">The sequence shown here is derived from an EMBL/GenBank/DDBJ whole genome shotgun (WGS) entry which is preliminary data.</text>
</comment>
<feature type="chain" id="PRO_5043957057" description="Cathepsin L" evidence="7">
    <location>
        <begin position="20"/>
        <end position="331"/>
    </location>
</feature>
<evidence type="ECO:0000313" key="10">
    <source>
        <dbReference type="EMBL" id="KAK9498921.1"/>
    </source>
</evidence>
<evidence type="ECO:0000256" key="4">
    <source>
        <dbReference type="ARBA" id="ARBA00022807"/>
    </source>
</evidence>
<dbReference type="EMBL" id="JAPXFL010000012">
    <property type="protein sequence ID" value="KAK9498921.1"/>
    <property type="molecule type" value="Genomic_DNA"/>
</dbReference>
<keyword evidence="6" id="KW-1015">Disulfide bond</keyword>
<feature type="domain" description="Peptidase C1A papain C-terminal" evidence="8">
    <location>
        <begin position="114"/>
        <end position="330"/>
    </location>
</feature>
<dbReference type="SUPFAM" id="SSF54001">
    <property type="entry name" value="Cysteine proteinases"/>
    <property type="match status" value="1"/>
</dbReference>
<dbReference type="Proteomes" id="UP001461498">
    <property type="component" value="Unassembled WGS sequence"/>
</dbReference>
<evidence type="ECO:0000256" key="3">
    <source>
        <dbReference type="ARBA" id="ARBA00022801"/>
    </source>
</evidence>
<keyword evidence="4" id="KW-0788">Thiol protease</keyword>
<dbReference type="InterPro" id="IPR013128">
    <property type="entry name" value="Peptidase_C1A"/>
</dbReference>
<keyword evidence="3" id="KW-0378">Hydrolase</keyword>
<dbReference type="SMART" id="SM00645">
    <property type="entry name" value="Pept_C1"/>
    <property type="match status" value="1"/>
</dbReference>
<protein>
    <recommendedName>
        <fullName evidence="12">Cathepsin L</fullName>
    </recommendedName>
</protein>
<organism evidence="10 11">
    <name type="scientific">Rhynocoris fuscipes</name>
    <dbReference type="NCBI Taxonomy" id="488301"/>
    <lineage>
        <taxon>Eukaryota</taxon>
        <taxon>Metazoa</taxon>
        <taxon>Ecdysozoa</taxon>
        <taxon>Arthropoda</taxon>
        <taxon>Hexapoda</taxon>
        <taxon>Insecta</taxon>
        <taxon>Pterygota</taxon>
        <taxon>Neoptera</taxon>
        <taxon>Paraneoptera</taxon>
        <taxon>Hemiptera</taxon>
        <taxon>Heteroptera</taxon>
        <taxon>Panheteroptera</taxon>
        <taxon>Cimicomorpha</taxon>
        <taxon>Reduviidae</taxon>
        <taxon>Harpactorinae</taxon>
        <taxon>Harpactorini</taxon>
        <taxon>Rhynocoris</taxon>
    </lineage>
</organism>
<evidence type="ECO:0000256" key="7">
    <source>
        <dbReference type="SAM" id="SignalP"/>
    </source>
</evidence>
<dbReference type="CDD" id="cd02248">
    <property type="entry name" value="Peptidase_C1A"/>
    <property type="match status" value="1"/>
</dbReference>
<keyword evidence="7" id="KW-0732">Signal</keyword>
<dbReference type="InterPro" id="IPR038765">
    <property type="entry name" value="Papain-like_cys_pep_sf"/>
</dbReference>
<keyword evidence="2" id="KW-0645">Protease</keyword>
<keyword evidence="11" id="KW-1185">Reference proteome</keyword>
<dbReference type="Pfam" id="PF00112">
    <property type="entry name" value="Peptidase_C1"/>
    <property type="match status" value="1"/>
</dbReference>
<name>A0AAW1CIZ6_9HEMI</name>
<proteinExistence type="inferred from homology"/>
<dbReference type="AlphaFoldDB" id="A0AAW1CIZ6"/>
<dbReference type="InterPro" id="IPR025661">
    <property type="entry name" value="Pept_asp_AS"/>
</dbReference>
<feature type="domain" description="Cathepsin propeptide inhibitor" evidence="9">
    <location>
        <begin position="25"/>
        <end position="85"/>
    </location>
</feature>
<dbReference type="FunFam" id="3.90.70.10:FF:000006">
    <property type="entry name" value="Cathepsin S"/>
    <property type="match status" value="1"/>
</dbReference>
<evidence type="ECO:0000256" key="5">
    <source>
        <dbReference type="ARBA" id="ARBA00023145"/>
    </source>
</evidence>
<dbReference type="Pfam" id="PF08246">
    <property type="entry name" value="Inhibitor_I29"/>
    <property type="match status" value="1"/>
</dbReference>
<gene>
    <name evidence="10" type="ORF">O3M35_003462</name>
</gene>
<dbReference type="PRINTS" id="PR00705">
    <property type="entry name" value="PAPAIN"/>
</dbReference>
<reference evidence="10 11" key="1">
    <citation type="submission" date="2022-12" db="EMBL/GenBank/DDBJ databases">
        <title>Chromosome-level genome assembly of true bugs.</title>
        <authorList>
            <person name="Ma L."/>
            <person name="Li H."/>
        </authorList>
    </citation>
    <scope>NUCLEOTIDE SEQUENCE [LARGE SCALE GENOMIC DNA]</scope>
    <source>
        <strain evidence="10">Lab_2022b</strain>
    </source>
</reference>
<feature type="signal peptide" evidence="7">
    <location>
        <begin position="1"/>
        <end position="19"/>
    </location>
</feature>
<dbReference type="InterPro" id="IPR013201">
    <property type="entry name" value="Prot_inhib_I29"/>
</dbReference>
<accession>A0AAW1CIZ6</accession>
<keyword evidence="5" id="KW-0865">Zymogen</keyword>
<dbReference type="PANTHER" id="PTHR12411">
    <property type="entry name" value="CYSTEINE PROTEASE FAMILY C1-RELATED"/>
    <property type="match status" value="1"/>
</dbReference>
<dbReference type="InterPro" id="IPR025660">
    <property type="entry name" value="Pept_his_AS"/>
</dbReference>
<evidence type="ECO:0000259" key="8">
    <source>
        <dbReference type="SMART" id="SM00645"/>
    </source>
</evidence>
<dbReference type="Gene3D" id="3.90.70.10">
    <property type="entry name" value="Cysteine proteinases"/>
    <property type="match status" value="1"/>
</dbReference>
<evidence type="ECO:0008006" key="12">
    <source>
        <dbReference type="Google" id="ProtNLM"/>
    </source>
</evidence>
<dbReference type="GO" id="GO:0008234">
    <property type="term" value="F:cysteine-type peptidase activity"/>
    <property type="evidence" value="ECO:0007669"/>
    <property type="project" value="UniProtKB-KW"/>
</dbReference>
<dbReference type="InterPro" id="IPR000169">
    <property type="entry name" value="Pept_cys_AS"/>
</dbReference>
<evidence type="ECO:0000256" key="2">
    <source>
        <dbReference type="ARBA" id="ARBA00022670"/>
    </source>
</evidence>
<dbReference type="InterPro" id="IPR039417">
    <property type="entry name" value="Peptidase_C1A_papain-like"/>
</dbReference>
<evidence type="ECO:0000313" key="11">
    <source>
        <dbReference type="Proteomes" id="UP001461498"/>
    </source>
</evidence>
<dbReference type="GO" id="GO:0006508">
    <property type="term" value="P:proteolysis"/>
    <property type="evidence" value="ECO:0007669"/>
    <property type="project" value="UniProtKB-KW"/>
</dbReference>
<evidence type="ECO:0000256" key="1">
    <source>
        <dbReference type="ARBA" id="ARBA00008455"/>
    </source>
</evidence>
<evidence type="ECO:0000259" key="9">
    <source>
        <dbReference type="SMART" id="SM00848"/>
    </source>
</evidence>
<comment type="similarity">
    <text evidence="1">Belongs to the peptidase C1 family.</text>
</comment>
<dbReference type="InterPro" id="IPR000668">
    <property type="entry name" value="Peptidase_C1A_C"/>
</dbReference>